<evidence type="ECO:0000313" key="2">
    <source>
        <dbReference type="Proteomes" id="UP001157502"/>
    </source>
</evidence>
<keyword evidence="2" id="KW-1185">Reference proteome</keyword>
<dbReference type="Proteomes" id="UP001157502">
    <property type="component" value="Chromosome 3"/>
</dbReference>
<name>A0ACC2HD85_DALPE</name>
<dbReference type="EMBL" id="CM055730">
    <property type="protein sequence ID" value="KAJ8013722.1"/>
    <property type="molecule type" value="Genomic_DNA"/>
</dbReference>
<organism evidence="1 2">
    <name type="scientific">Dallia pectoralis</name>
    <name type="common">Alaska blackfish</name>
    <dbReference type="NCBI Taxonomy" id="75939"/>
    <lineage>
        <taxon>Eukaryota</taxon>
        <taxon>Metazoa</taxon>
        <taxon>Chordata</taxon>
        <taxon>Craniata</taxon>
        <taxon>Vertebrata</taxon>
        <taxon>Euteleostomi</taxon>
        <taxon>Actinopterygii</taxon>
        <taxon>Neopterygii</taxon>
        <taxon>Teleostei</taxon>
        <taxon>Protacanthopterygii</taxon>
        <taxon>Esociformes</taxon>
        <taxon>Umbridae</taxon>
        <taxon>Dallia</taxon>
    </lineage>
</organism>
<comment type="caution">
    <text evidence="1">The sequence shown here is derived from an EMBL/GenBank/DDBJ whole genome shotgun (WGS) entry which is preliminary data.</text>
</comment>
<accession>A0ACC2HD85</accession>
<evidence type="ECO:0000313" key="1">
    <source>
        <dbReference type="EMBL" id="KAJ8013722.1"/>
    </source>
</evidence>
<gene>
    <name evidence="1" type="ORF">DPEC_G00032740</name>
</gene>
<reference evidence="1" key="1">
    <citation type="submission" date="2021-05" db="EMBL/GenBank/DDBJ databases">
        <authorList>
            <person name="Pan Q."/>
            <person name="Jouanno E."/>
            <person name="Zahm M."/>
            <person name="Klopp C."/>
            <person name="Cabau C."/>
            <person name="Louis A."/>
            <person name="Berthelot C."/>
            <person name="Parey E."/>
            <person name="Roest Crollius H."/>
            <person name="Montfort J."/>
            <person name="Robinson-Rechavi M."/>
            <person name="Bouchez O."/>
            <person name="Lampietro C."/>
            <person name="Lopez Roques C."/>
            <person name="Donnadieu C."/>
            <person name="Postlethwait J."/>
            <person name="Bobe J."/>
            <person name="Dillon D."/>
            <person name="Chandos A."/>
            <person name="von Hippel F."/>
            <person name="Guiguen Y."/>
        </authorList>
    </citation>
    <scope>NUCLEOTIDE SEQUENCE</scope>
    <source>
        <strain evidence="1">YG-Jan2019</strain>
    </source>
</reference>
<sequence>MYNRYILECLLGTLHFEQLHKEAQLSGQRLIQAIEDAWREIPKPPGRPVVLQGIKSTNTPEASPNQFWGELKEEVKLLEEGHLKES</sequence>
<proteinExistence type="predicted"/>
<protein>
    <submittedName>
        <fullName evidence="1">Uncharacterized protein</fullName>
    </submittedName>
</protein>